<evidence type="ECO:0000256" key="1">
    <source>
        <dbReference type="ARBA" id="ARBA00001917"/>
    </source>
</evidence>
<comment type="cofactor">
    <cofactor evidence="1">
        <name>FMN</name>
        <dbReference type="ChEBI" id="CHEBI:58210"/>
    </cofactor>
</comment>
<proteinExistence type="predicted"/>
<reference evidence="6 7" key="1">
    <citation type="submission" date="2019-05" db="EMBL/GenBank/DDBJ databases">
        <title>Burkholderia sp. DHOD12, isolated from subtropical forest soil.</title>
        <authorList>
            <person name="Gao Z.-H."/>
            <person name="Qiu L.-H."/>
        </authorList>
    </citation>
    <scope>NUCLEOTIDE SEQUENCE [LARGE SCALE GENOMIC DNA]</scope>
    <source>
        <strain evidence="6 7">DHOD12</strain>
    </source>
</reference>
<dbReference type="PANTHER" id="PTHR10851:SF3">
    <property type="entry name" value="PYRIDOXINE_PYRIDOXAMINE 5'-PHOSPHATE OXIDASE 2"/>
    <property type="match status" value="1"/>
</dbReference>
<dbReference type="Gene3D" id="2.30.110.10">
    <property type="entry name" value="Electron Transport, Fmn-binding Protein, Chain A"/>
    <property type="match status" value="1"/>
</dbReference>
<dbReference type="PANTHER" id="PTHR10851">
    <property type="entry name" value="PYRIDOXINE-5-PHOSPHATE OXIDASE"/>
    <property type="match status" value="1"/>
</dbReference>
<dbReference type="GO" id="GO:0004733">
    <property type="term" value="F:pyridoxamine phosphate oxidase activity"/>
    <property type="evidence" value="ECO:0007669"/>
    <property type="project" value="InterPro"/>
</dbReference>
<dbReference type="RefSeq" id="WP_137337755.1">
    <property type="nucleotide sequence ID" value="NZ_CP040078.1"/>
</dbReference>
<sequence>MTDLLDRIWSLLSSGADAGATRSPFTMLQAATLGLDGAPKARTIVLRGVSQEEASLTFHTDVRSEKVSELRKDSRIALTGCDLDAGIQIRAEGVARVVDSVEERSAFWSASRPRTLIVYRAPLVPGTVIKSPIDAHATAEQGNVDPNAGLENFCLVTVEVNRFDYLDLAPNGHARAKFVRENGIWHGSWVAP</sequence>
<dbReference type="Proteomes" id="UP000298656">
    <property type="component" value="Chromosome 2"/>
</dbReference>
<evidence type="ECO:0000256" key="4">
    <source>
        <dbReference type="ARBA" id="ARBA00023002"/>
    </source>
</evidence>
<gene>
    <name evidence="6" type="ORF">FAZ95_35315</name>
</gene>
<name>A0A4P8IZX8_9BURK</name>
<dbReference type="InterPro" id="IPR000659">
    <property type="entry name" value="Pyridox_Oxase"/>
</dbReference>
<dbReference type="OrthoDB" id="9152543at2"/>
<keyword evidence="3" id="KW-0288">FMN</keyword>
<dbReference type="InterPro" id="IPR012349">
    <property type="entry name" value="Split_barrel_FMN-bd"/>
</dbReference>
<dbReference type="SUPFAM" id="SSF50475">
    <property type="entry name" value="FMN-binding split barrel"/>
    <property type="match status" value="1"/>
</dbReference>
<keyword evidence="2" id="KW-0285">Flavoprotein</keyword>
<keyword evidence="4" id="KW-0560">Oxidoreductase</keyword>
<evidence type="ECO:0000259" key="5">
    <source>
        <dbReference type="Pfam" id="PF12766"/>
    </source>
</evidence>
<dbReference type="KEGG" id="tvl:FAZ95_35315"/>
<evidence type="ECO:0000313" key="7">
    <source>
        <dbReference type="Proteomes" id="UP000298656"/>
    </source>
</evidence>
<dbReference type="AlphaFoldDB" id="A0A4P8IZX8"/>
<keyword evidence="7" id="KW-1185">Reference proteome</keyword>
<dbReference type="Pfam" id="PF12766">
    <property type="entry name" value="Pyridox_oxase_2"/>
    <property type="match status" value="1"/>
</dbReference>
<accession>A0A4P8IZX8</accession>
<feature type="domain" description="Pyridoxamine 5'-phosphate oxidase Alr4036 family FMN-binding" evidence="5">
    <location>
        <begin position="11"/>
        <end position="98"/>
    </location>
</feature>
<organism evidence="6 7">
    <name type="scientific">Trinickia violacea</name>
    <dbReference type="NCBI Taxonomy" id="2571746"/>
    <lineage>
        <taxon>Bacteria</taxon>
        <taxon>Pseudomonadati</taxon>
        <taxon>Pseudomonadota</taxon>
        <taxon>Betaproteobacteria</taxon>
        <taxon>Burkholderiales</taxon>
        <taxon>Burkholderiaceae</taxon>
        <taxon>Trinickia</taxon>
    </lineage>
</organism>
<protein>
    <submittedName>
        <fullName evidence="6">Pyridoxamine 5'-phosphate oxidase</fullName>
    </submittedName>
</protein>
<dbReference type="GO" id="GO:0008615">
    <property type="term" value="P:pyridoxine biosynthetic process"/>
    <property type="evidence" value="ECO:0007669"/>
    <property type="project" value="InterPro"/>
</dbReference>
<evidence type="ECO:0000256" key="2">
    <source>
        <dbReference type="ARBA" id="ARBA00022630"/>
    </source>
</evidence>
<dbReference type="EMBL" id="CP040078">
    <property type="protein sequence ID" value="QCP54998.1"/>
    <property type="molecule type" value="Genomic_DNA"/>
</dbReference>
<evidence type="ECO:0000313" key="6">
    <source>
        <dbReference type="EMBL" id="QCP54998.1"/>
    </source>
</evidence>
<dbReference type="InterPro" id="IPR024624">
    <property type="entry name" value="Pyridox_Oxase_Alr4036_FMN-bd"/>
</dbReference>
<dbReference type="GO" id="GO:0010181">
    <property type="term" value="F:FMN binding"/>
    <property type="evidence" value="ECO:0007669"/>
    <property type="project" value="InterPro"/>
</dbReference>
<evidence type="ECO:0000256" key="3">
    <source>
        <dbReference type="ARBA" id="ARBA00022643"/>
    </source>
</evidence>